<feature type="transmembrane region" description="Helical" evidence="2">
    <location>
        <begin position="549"/>
        <end position="573"/>
    </location>
</feature>
<dbReference type="SUPFAM" id="SSF48576">
    <property type="entry name" value="Terpenoid synthases"/>
    <property type="match status" value="1"/>
</dbReference>
<proteinExistence type="predicted"/>
<feature type="compositionally biased region" description="Polar residues" evidence="1">
    <location>
        <begin position="59"/>
        <end position="109"/>
    </location>
</feature>
<dbReference type="Gene3D" id="1.10.600.10">
    <property type="entry name" value="Farnesyl Diphosphate Synthase"/>
    <property type="match status" value="1"/>
</dbReference>
<dbReference type="InterPro" id="IPR002060">
    <property type="entry name" value="Squ/phyt_synthse"/>
</dbReference>
<dbReference type="Pfam" id="PF00494">
    <property type="entry name" value="SQS_PSY"/>
    <property type="match status" value="1"/>
</dbReference>
<protein>
    <submittedName>
        <fullName evidence="3">Uncharacterized protein</fullName>
    </submittedName>
</protein>
<evidence type="ECO:0000256" key="2">
    <source>
        <dbReference type="SAM" id="Phobius"/>
    </source>
</evidence>
<dbReference type="OrthoDB" id="270318at2759"/>
<gene>
    <name evidence="3" type="ORF">RFI_00539</name>
</gene>
<accession>X6PEJ2</accession>
<feature type="compositionally biased region" description="Basic and acidic residues" evidence="1">
    <location>
        <begin position="110"/>
        <end position="124"/>
    </location>
</feature>
<feature type="transmembrane region" description="Helical" evidence="2">
    <location>
        <begin position="482"/>
        <end position="505"/>
    </location>
</feature>
<evidence type="ECO:0000313" key="4">
    <source>
        <dbReference type="Proteomes" id="UP000023152"/>
    </source>
</evidence>
<reference evidence="3 4" key="1">
    <citation type="journal article" date="2013" name="Curr. Biol.">
        <title>The Genome of the Foraminiferan Reticulomyxa filosa.</title>
        <authorList>
            <person name="Glockner G."/>
            <person name="Hulsmann N."/>
            <person name="Schleicher M."/>
            <person name="Noegel A.A."/>
            <person name="Eichinger L."/>
            <person name="Gallinger C."/>
            <person name="Pawlowski J."/>
            <person name="Sierra R."/>
            <person name="Euteneuer U."/>
            <person name="Pillet L."/>
            <person name="Moustafa A."/>
            <person name="Platzer M."/>
            <person name="Groth M."/>
            <person name="Szafranski K."/>
            <person name="Schliwa M."/>
        </authorList>
    </citation>
    <scope>NUCLEOTIDE SEQUENCE [LARGE SCALE GENOMIC DNA]</scope>
</reference>
<keyword evidence="2" id="KW-1133">Transmembrane helix</keyword>
<feature type="compositionally biased region" description="Polar residues" evidence="1">
    <location>
        <begin position="37"/>
        <end position="51"/>
    </location>
</feature>
<dbReference type="AlphaFoldDB" id="X6PEJ2"/>
<comment type="caution">
    <text evidence="3">The sequence shown here is derived from an EMBL/GenBank/DDBJ whole genome shotgun (WGS) entry which is preliminary data.</text>
</comment>
<evidence type="ECO:0000256" key="1">
    <source>
        <dbReference type="SAM" id="MobiDB-lite"/>
    </source>
</evidence>
<feature type="transmembrane region" description="Helical" evidence="2">
    <location>
        <begin position="517"/>
        <end position="537"/>
    </location>
</feature>
<keyword evidence="4" id="KW-1185">Reference proteome</keyword>
<sequence length="638" mass="72963">MKQCLMFKHWAGREASVRLRCSSIRYHVNVNGVKTGPKQNPLSSVSFAHSNQSKDRYGNNYQRRCFTESQSPSAPNTPQDAHKQAQQGSERTSPQNPSQGKTSTTARQNPDSEKRVRQPLSKEKEDQVKRAFEYCIEEVKKQEPQTFLALQHLKCNETQKLGVIVTRAFNLELSRVRSEAKGTDAAKMRLHWWLSAVSDLANEEKERREAMLQNTAYQKHIPDTPVLVALRVVRHRYHLNGQWLLRLVSGRDLFLQSNTFATISDMEEYAENTQAVLLYLAMQILGCVPNRNSNSNSNGNASSGDGDDTLNKHFTAVSHIAAFMQFAILLKSIPFAAANGFIALPDDVANKYSVWKDEETILKGQCSDALRSAVEDLTEKAYAHLFAARDIKNELDSKVKSILLLSIAAQRFLNTLEKCKFDPFHQDLLQPDLGSGFRLALQWSSLLEQREKGERQKEYIHAPLSFFSLAILRLQYDLVVAHVFFFCFSVCCAVFSKCFFSFLRVGMRLECRQIKQMLAYFPFCMLFIITFFMLEVFRSSVYFVNFHNIIIIIITVMLFVLYHWTKLFVYVILKHPNHYMIPMDMNVAFNNIDLIAGSGYTNCSGSFDGTSTCDIETTKQLVLFKGRKNLIISIKWNK</sequence>
<keyword evidence="2" id="KW-0812">Transmembrane</keyword>
<feature type="region of interest" description="Disordered" evidence="1">
    <location>
        <begin position="32"/>
        <end position="124"/>
    </location>
</feature>
<keyword evidence="2" id="KW-0472">Membrane</keyword>
<organism evidence="3 4">
    <name type="scientific">Reticulomyxa filosa</name>
    <dbReference type="NCBI Taxonomy" id="46433"/>
    <lineage>
        <taxon>Eukaryota</taxon>
        <taxon>Sar</taxon>
        <taxon>Rhizaria</taxon>
        <taxon>Retaria</taxon>
        <taxon>Foraminifera</taxon>
        <taxon>Monothalamids</taxon>
        <taxon>Reticulomyxidae</taxon>
        <taxon>Reticulomyxa</taxon>
    </lineage>
</organism>
<dbReference type="EMBL" id="ASPP01000586">
    <property type="protein sequence ID" value="ETO36523.1"/>
    <property type="molecule type" value="Genomic_DNA"/>
</dbReference>
<dbReference type="InterPro" id="IPR008949">
    <property type="entry name" value="Isoprenoid_synthase_dom_sf"/>
</dbReference>
<name>X6PEJ2_RETFI</name>
<dbReference type="Proteomes" id="UP000023152">
    <property type="component" value="Unassembled WGS sequence"/>
</dbReference>
<evidence type="ECO:0000313" key="3">
    <source>
        <dbReference type="EMBL" id="ETO36523.1"/>
    </source>
</evidence>